<evidence type="ECO:0000256" key="4">
    <source>
        <dbReference type="SAM" id="MobiDB-lite"/>
    </source>
</evidence>
<feature type="region of interest" description="Disordered" evidence="4">
    <location>
        <begin position="363"/>
        <end position="391"/>
    </location>
</feature>
<dbReference type="SUPFAM" id="SSF53590">
    <property type="entry name" value="Nucleoside hydrolase"/>
    <property type="match status" value="1"/>
</dbReference>
<organism evidence="6 7">
    <name type="scientific">Sarocladium strictum</name>
    <name type="common">Black bundle disease fungus</name>
    <name type="synonym">Acremonium strictum</name>
    <dbReference type="NCBI Taxonomy" id="5046"/>
    <lineage>
        <taxon>Eukaryota</taxon>
        <taxon>Fungi</taxon>
        <taxon>Dikarya</taxon>
        <taxon>Ascomycota</taxon>
        <taxon>Pezizomycotina</taxon>
        <taxon>Sordariomycetes</taxon>
        <taxon>Hypocreomycetidae</taxon>
        <taxon>Hypocreales</taxon>
        <taxon>Sarocladiaceae</taxon>
        <taxon>Sarocladium</taxon>
    </lineage>
</organism>
<evidence type="ECO:0000256" key="3">
    <source>
        <dbReference type="ARBA" id="ARBA00023295"/>
    </source>
</evidence>
<dbReference type="GO" id="GO:0006152">
    <property type="term" value="P:purine nucleoside catabolic process"/>
    <property type="evidence" value="ECO:0007669"/>
    <property type="project" value="TreeGrafter"/>
</dbReference>
<dbReference type="GO" id="GO:0008477">
    <property type="term" value="F:purine nucleosidase activity"/>
    <property type="evidence" value="ECO:0007669"/>
    <property type="project" value="TreeGrafter"/>
</dbReference>
<name>A0AA39GHS3_SARSR</name>
<evidence type="ECO:0000313" key="6">
    <source>
        <dbReference type="EMBL" id="KAK0387578.1"/>
    </source>
</evidence>
<dbReference type="Gene3D" id="3.90.245.10">
    <property type="entry name" value="Ribonucleoside hydrolase-like"/>
    <property type="match status" value="1"/>
</dbReference>
<feature type="domain" description="Inosine/uridine-preferring nucleoside hydrolase" evidence="5">
    <location>
        <begin position="6"/>
        <end position="375"/>
    </location>
</feature>
<proteinExistence type="inferred from homology"/>
<keyword evidence="7" id="KW-1185">Reference proteome</keyword>
<comment type="caution">
    <text evidence="6">The sequence shown here is derived from an EMBL/GenBank/DDBJ whole genome shotgun (WGS) entry which is preliminary data.</text>
</comment>
<protein>
    <recommendedName>
        <fullName evidence="5">Inosine/uridine-preferring nucleoside hydrolase domain-containing protein</fullName>
    </recommendedName>
</protein>
<sequence>MAPHKIIIDTDPGVDDMVGLLLALSATPEELDILLISVTYGNVPLKNTLKNTVALFHVLEKELEWRKSVGRPLGYEAMRNSKPLIAVGPVHPLEEEELMLDYFHGVDGLHNVYEAHPHLTPAETWQTLFHDETAADATSPYFTASKTPGHKEILRILREEPADTVSILVWGPLTNIAIAASEDPETLLKAKEIVVMGGAVHHEGNVTPVAEFNCYADPVAAARVYALTSPDPKSTMPPMPHKIPDGMHVLPPYPEKLSRTLKLTLCPLDITTPHQVTRTQYNERIKPFLDAGSPLATWTAHFMDGCLRKCEDMEGEGAGLCLHDPFTVWYMLLHDDPVWKTPAQPEDIRVETAGHWTKGMHVVDRRGKKDDSGQTVTAQEPTKPEPEADAEELTLEGDHVDHQSWRNPRGGNRIKRIISSPGFDAFKDFWMDRVYG</sequence>
<evidence type="ECO:0000256" key="1">
    <source>
        <dbReference type="ARBA" id="ARBA00009176"/>
    </source>
</evidence>
<dbReference type="PANTHER" id="PTHR12304:SF56">
    <property type="entry name" value="HYDROLASE, PUTATIVE (AFU_ORTHOLOGUE AFUA_1G11790)-RELATED"/>
    <property type="match status" value="1"/>
</dbReference>
<dbReference type="EMBL" id="JAPDFR010000003">
    <property type="protein sequence ID" value="KAK0387578.1"/>
    <property type="molecule type" value="Genomic_DNA"/>
</dbReference>
<gene>
    <name evidence="6" type="ORF">NLU13_3824</name>
</gene>
<dbReference type="PANTHER" id="PTHR12304">
    <property type="entry name" value="INOSINE-URIDINE PREFERRING NUCLEOSIDE HYDROLASE"/>
    <property type="match status" value="1"/>
</dbReference>
<dbReference type="InterPro" id="IPR036452">
    <property type="entry name" value="Ribo_hydro-like"/>
</dbReference>
<dbReference type="AlphaFoldDB" id="A0AA39GHS3"/>
<feature type="compositionally biased region" description="Basic and acidic residues" evidence="4">
    <location>
        <begin position="363"/>
        <end position="372"/>
    </location>
</feature>
<accession>A0AA39GHS3</accession>
<evidence type="ECO:0000259" key="5">
    <source>
        <dbReference type="Pfam" id="PF01156"/>
    </source>
</evidence>
<dbReference type="InterPro" id="IPR001910">
    <property type="entry name" value="Inosine/uridine_hydrolase_dom"/>
</dbReference>
<dbReference type="InterPro" id="IPR023186">
    <property type="entry name" value="IUNH"/>
</dbReference>
<evidence type="ECO:0000256" key="2">
    <source>
        <dbReference type="ARBA" id="ARBA00022801"/>
    </source>
</evidence>
<comment type="similarity">
    <text evidence="1">Belongs to the IUNH family.</text>
</comment>
<keyword evidence="3" id="KW-0326">Glycosidase</keyword>
<dbReference type="Pfam" id="PF01156">
    <property type="entry name" value="IU_nuc_hydro"/>
    <property type="match status" value="1"/>
</dbReference>
<keyword evidence="2" id="KW-0378">Hydrolase</keyword>
<dbReference type="GO" id="GO:0005829">
    <property type="term" value="C:cytosol"/>
    <property type="evidence" value="ECO:0007669"/>
    <property type="project" value="TreeGrafter"/>
</dbReference>
<reference evidence="6" key="1">
    <citation type="submission" date="2022-10" db="EMBL/GenBank/DDBJ databases">
        <title>Determination and structural analysis of whole genome sequence of Sarocladium strictum F4-1.</title>
        <authorList>
            <person name="Hu L."/>
            <person name="Jiang Y."/>
        </authorList>
    </citation>
    <scope>NUCLEOTIDE SEQUENCE</scope>
    <source>
        <strain evidence="6">F4-1</strain>
    </source>
</reference>
<dbReference type="Proteomes" id="UP001175261">
    <property type="component" value="Unassembled WGS sequence"/>
</dbReference>
<evidence type="ECO:0000313" key="7">
    <source>
        <dbReference type="Proteomes" id="UP001175261"/>
    </source>
</evidence>